<dbReference type="EMBL" id="CP010836">
    <property type="protein sequence ID" value="AJP73194.1"/>
    <property type="molecule type" value="Genomic_DNA"/>
</dbReference>
<dbReference type="RefSeq" id="WP_044333901.1">
    <property type="nucleotide sequence ID" value="NZ_CP010836.1"/>
</dbReference>
<dbReference type="SUPFAM" id="SSF49329">
    <property type="entry name" value="Cu,Zn superoxide dismutase-like"/>
    <property type="match status" value="1"/>
</dbReference>
<evidence type="ECO:0000259" key="3">
    <source>
        <dbReference type="Pfam" id="PF00080"/>
    </source>
</evidence>
<proteinExistence type="inferred from homology"/>
<dbReference type="Proteomes" id="UP000032300">
    <property type="component" value="Chromosome"/>
</dbReference>
<evidence type="ECO:0000256" key="2">
    <source>
        <dbReference type="SAM" id="MobiDB-lite"/>
    </source>
</evidence>
<dbReference type="CDD" id="cd00305">
    <property type="entry name" value="Cu-Zn_Superoxide_Dismutase"/>
    <property type="match status" value="1"/>
</dbReference>
<dbReference type="PANTHER" id="PTHR10003">
    <property type="entry name" value="SUPEROXIDE DISMUTASE CU-ZN -RELATED"/>
    <property type="match status" value="1"/>
</dbReference>
<dbReference type="InterPro" id="IPR024134">
    <property type="entry name" value="SOD_Cu/Zn_/chaperone"/>
</dbReference>
<accession>A0A7U4LG49</accession>
<gene>
    <name evidence="4" type="ORF">TS85_17460</name>
</gene>
<sequence length="178" mass="18386">MVDKRMWVAVAAVAVLAGGCASPEKNARYMAGHYRAQADLRTPAGVDVGKAVAEEVDGAIRVIVETHGLPKGAHGTHVHTVGKCEAPDFASAGGHWNPTAHQHGKENPMGPHAGDMPNLQVGDNGSDRTIFTLPGGTYEGLLDQDGAALVVHAGPDDYKTDPSGNSGGRIACGVFQAM</sequence>
<evidence type="ECO:0000256" key="1">
    <source>
        <dbReference type="ARBA" id="ARBA00010457"/>
    </source>
</evidence>
<dbReference type="Pfam" id="PF00080">
    <property type="entry name" value="Sod_Cu"/>
    <property type="match status" value="1"/>
</dbReference>
<dbReference type="KEGG" id="sphi:TS85_17460"/>
<comment type="similarity">
    <text evidence="1">Belongs to the Cu-Zn superoxide dismutase family.</text>
</comment>
<protein>
    <submittedName>
        <fullName evidence="4">Superoxide dismutase</fullName>
    </submittedName>
</protein>
<name>A0A7U4LG49_9SPHN</name>
<dbReference type="InterPro" id="IPR036423">
    <property type="entry name" value="SOD-like_Cu/Zn_dom_sf"/>
</dbReference>
<dbReference type="GO" id="GO:0005507">
    <property type="term" value="F:copper ion binding"/>
    <property type="evidence" value="ECO:0007669"/>
    <property type="project" value="InterPro"/>
</dbReference>
<dbReference type="InterPro" id="IPR001424">
    <property type="entry name" value="SOD_Cu_Zn_dom"/>
</dbReference>
<reference evidence="4 5" key="1">
    <citation type="journal article" date="2015" name="Int. J. Syst. Evol. Microbiol.">
        <title>Sphingomonas hengshuiensis sp. nov., isolated from lake wetland.</title>
        <authorList>
            <person name="Wei S."/>
            <person name="Wang T."/>
            <person name="Liu H."/>
            <person name="Zhang C."/>
            <person name="Guo J."/>
            <person name="Wang Q."/>
            <person name="Liang K."/>
            <person name="Zhang Z."/>
        </authorList>
    </citation>
    <scope>NUCLEOTIDE SEQUENCE [LARGE SCALE GENOMIC DNA]</scope>
    <source>
        <strain evidence="4 5">WHSC-8</strain>
    </source>
</reference>
<reference evidence="4 5" key="2">
    <citation type="submission" date="2015-02" db="EMBL/GenBank/DDBJ databases">
        <title>The complete genome of Sphingomonas hengshuiensis sp. WHSC-8 isolated from soil of Hengshui Lake.</title>
        <authorList>
            <person name="Wei S."/>
            <person name="Guo J."/>
            <person name="Su C."/>
            <person name="Wu R."/>
            <person name="Zhang Z."/>
            <person name="Liang K."/>
            <person name="Li H."/>
            <person name="Wang T."/>
            <person name="Liu H."/>
            <person name="Zhang C."/>
            <person name="Li Z."/>
            <person name="Wang Q."/>
            <person name="Meng J."/>
        </authorList>
    </citation>
    <scope>NUCLEOTIDE SEQUENCE [LARGE SCALE GENOMIC DNA]</scope>
    <source>
        <strain evidence="4 5">WHSC-8</strain>
    </source>
</reference>
<organism evidence="4 5">
    <name type="scientific">Sphingomonas hengshuiensis</name>
    <dbReference type="NCBI Taxonomy" id="1609977"/>
    <lineage>
        <taxon>Bacteria</taxon>
        <taxon>Pseudomonadati</taxon>
        <taxon>Pseudomonadota</taxon>
        <taxon>Alphaproteobacteria</taxon>
        <taxon>Sphingomonadales</taxon>
        <taxon>Sphingomonadaceae</taxon>
        <taxon>Sphingomonas</taxon>
    </lineage>
</organism>
<feature type="region of interest" description="Disordered" evidence="2">
    <location>
        <begin position="93"/>
        <end position="126"/>
    </location>
</feature>
<feature type="domain" description="Superoxide dismutase copper/zinc binding" evidence="3">
    <location>
        <begin position="54"/>
        <end position="174"/>
    </location>
</feature>
<evidence type="ECO:0000313" key="5">
    <source>
        <dbReference type="Proteomes" id="UP000032300"/>
    </source>
</evidence>
<dbReference type="GO" id="GO:0006801">
    <property type="term" value="P:superoxide metabolic process"/>
    <property type="evidence" value="ECO:0007669"/>
    <property type="project" value="InterPro"/>
</dbReference>
<evidence type="ECO:0000313" key="4">
    <source>
        <dbReference type="EMBL" id="AJP73194.1"/>
    </source>
</evidence>
<dbReference type="Gene3D" id="2.60.40.200">
    <property type="entry name" value="Superoxide dismutase, copper/zinc binding domain"/>
    <property type="match status" value="1"/>
</dbReference>
<dbReference type="AlphaFoldDB" id="A0A7U4LG49"/>
<dbReference type="PROSITE" id="PS51257">
    <property type="entry name" value="PROKAR_LIPOPROTEIN"/>
    <property type="match status" value="1"/>
</dbReference>
<dbReference type="OrthoDB" id="5431326at2"/>
<keyword evidence="5" id="KW-1185">Reference proteome</keyword>